<feature type="compositionally biased region" description="Polar residues" evidence="1">
    <location>
        <begin position="416"/>
        <end position="435"/>
    </location>
</feature>
<sequence length="525" mass="58244">MVVSHTLLLEKQVTTVTIETPESWFYFLVPSQHHWVIVAIHIRPACVPEVRGDEFTLCGSWSQPCCDEAPENEEKAIRKFYHAHFQSGEWINTGGPSPNSGPECRQRRGEIESILPGEDVDESSTVDEPWRNDTASIESECATTNTAGGQHHSQRPDVIVNDLRGDTSASSASSAIQKFEKGMRKLARHNYWEGLAGDRPSLPNRQNNLETAIHALSRLKTENKNLAMVEDWILDHLVRCLWVLQRKEHQAEPNIEERLRSERSAMMINKLVNAAAEVVGPLGLLVNSAYSVVGFRWSAAKVWADVEASIIVEQVCDGIFTKDIHVPESLHLFNPAAVLHRLLGRKYTDLCQDLGLERLSGHDASIGVGKFQMIPLTHFQPQVLGSLTWNEEKRCWFVAAQTAIDSSSKRRKRGENTTQSAMRAPSNLQGQTGAGSDTYRDNIGYASGVAVPANTRTLLTDVNNMAFVPVTQPAHGSDIDFGSIPNMFDDASALSLVPEGHDGFRWDLAVDMDESGMPFAIDSVW</sequence>
<dbReference type="Proteomes" id="UP001396898">
    <property type="component" value="Unassembled WGS sequence"/>
</dbReference>
<name>A0ABR1RF08_9PEZI</name>
<evidence type="ECO:0000313" key="2">
    <source>
        <dbReference type="EMBL" id="KAK8009173.1"/>
    </source>
</evidence>
<organism evidence="2 3">
    <name type="scientific">Apiospora marii</name>
    <dbReference type="NCBI Taxonomy" id="335849"/>
    <lineage>
        <taxon>Eukaryota</taxon>
        <taxon>Fungi</taxon>
        <taxon>Dikarya</taxon>
        <taxon>Ascomycota</taxon>
        <taxon>Pezizomycotina</taxon>
        <taxon>Sordariomycetes</taxon>
        <taxon>Xylariomycetidae</taxon>
        <taxon>Amphisphaeriales</taxon>
        <taxon>Apiosporaceae</taxon>
        <taxon>Apiospora</taxon>
    </lineage>
</organism>
<proteinExistence type="predicted"/>
<accession>A0ABR1RF08</accession>
<evidence type="ECO:0000313" key="3">
    <source>
        <dbReference type="Proteomes" id="UP001396898"/>
    </source>
</evidence>
<reference evidence="2 3" key="1">
    <citation type="submission" date="2023-01" db="EMBL/GenBank/DDBJ databases">
        <title>Analysis of 21 Apiospora genomes using comparative genomics revels a genus with tremendous synthesis potential of carbohydrate active enzymes and secondary metabolites.</title>
        <authorList>
            <person name="Sorensen T."/>
        </authorList>
    </citation>
    <scope>NUCLEOTIDE SEQUENCE [LARGE SCALE GENOMIC DNA]</scope>
    <source>
        <strain evidence="2 3">CBS 20057</strain>
    </source>
</reference>
<comment type="caution">
    <text evidence="2">The sequence shown here is derived from an EMBL/GenBank/DDBJ whole genome shotgun (WGS) entry which is preliminary data.</text>
</comment>
<dbReference type="EMBL" id="JAQQWI010000016">
    <property type="protein sequence ID" value="KAK8009173.1"/>
    <property type="molecule type" value="Genomic_DNA"/>
</dbReference>
<keyword evidence="3" id="KW-1185">Reference proteome</keyword>
<evidence type="ECO:0000256" key="1">
    <source>
        <dbReference type="SAM" id="MobiDB-lite"/>
    </source>
</evidence>
<protein>
    <submittedName>
        <fullName evidence="2">Uncharacterized protein</fullName>
    </submittedName>
</protein>
<gene>
    <name evidence="2" type="ORF">PG991_011724</name>
</gene>
<feature type="region of interest" description="Disordered" evidence="1">
    <location>
        <begin position="407"/>
        <end position="435"/>
    </location>
</feature>